<dbReference type="PANTHER" id="PTHR46788">
    <property type="entry name" value="EF-HAND CALCIUM-BINDING DOMAIN-CONTAINING PROTEIN 5"/>
    <property type="match status" value="1"/>
</dbReference>
<feature type="compositionally biased region" description="Basic and acidic residues" evidence="2">
    <location>
        <begin position="1136"/>
        <end position="1148"/>
    </location>
</feature>
<dbReference type="Gene3D" id="3.30.450.40">
    <property type="match status" value="1"/>
</dbReference>
<organism evidence="4 5">
    <name type="scientific">Acipenser oxyrinchus oxyrinchus</name>
    <dbReference type="NCBI Taxonomy" id="40147"/>
    <lineage>
        <taxon>Eukaryota</taxon>
        <taxon>Metazoa</taxon>
        <taxon>Chordata</taxon>
        <taxon>Craniata</taxon>
        <taxon>Vertebrata</taxon>
        <taxon>Euteleostomi</taxon>
        <taxon>Actinopterygii</taxon>
        <taxon>Chondrostei</taxon>
        <taxon>Acipenseriformes</taxon>
        <taxon>Acipenseridae</taxon>
        <taxon>Acipenser</taxon>
    </lineage>
</organism>
<reference evidence="4" key="1">
    <citation type="submission" date="2022-02" db="EMBL/GenBank/DDBJ databases">
        <title>Atlantic sturgeon de novo genome assembly.</title>
        <authorList>
            <person name="Stock M."/>
            <person name="Klopp C."/>
            <person name="Guiguen Y."/>
            <person name="Cabau C."/>
            <person name="Parinello H."/>
            <person name="Santidrian Yebra-Pimentel E."/>
            <person name="Kuhl H."/>
            <person name="Dirks R.P."/>
            <person name="Guessner J."/>
            <person name="Wuertz S."/>
            <person name="Du K."/>
            <person name="Schartl M."/>
        </authorList>
    </citation>
    <scope>NUCLEOTIDE SEQUENCE</scope>
    <source>
        <strain evidence="4">STURGEONOMICS-FGT-2020</strain>
        <tissue evidence="4">Whole blood</tissue>
    </source>
</reference>
<evidence type="ECO:0000313" key="5">
    <source>
        <dbReference type="Proteomes" id="UP001230051"/>
    </source>
</evidence>
<evidence type="ECO:0000313" key="4">
    <source>
        <dbReference type="EMBL" id="KAK1158279.1"/>
    </source>
</evidence>
<evidence type="ECO:0000259" key="3">
    <source>
        <dbReference type="SMART" id="SM00065"/>
    </source>
</evidence>
<protein>
    <submittedName>
        <fullName evidence="4">EF-hand calcium-binding domain-containing protein 5-like</fullName>
    </submittedName>
</protein>
<feature type="region of interest" description="Disordered" evidence="2">
    <location>
        <begin position="1"/>
        <end position="43"/>
    </location>
</feature>
<evidence type="ECO:0000256" key="1">
    <source>
        <dbReference type="SAM" id="Coils"/>
    </source>
</evidence>
<dbReference type="AlphaFoldDB" id="A0AAD8CUS5"/>
<feature type="region of interest" description="Disordered" evidence="2">
    <location>
        <begin position="1123"/>
        <end position="1148"/>
    </location>
</feature>
<keyword evidence="5" id="KW-1185">Reference proteome</keyword>
<feature type="compositionally biased region" description="Polar residues" evidence="2">
    <location>
        <begin position="1"/>
        <end position="17"/>
    </location>
</feature>
<keyword evidence="1" id="KW-0175">Coiled coil</keyword>
<dbReference type="EMBL" id="JAGXEW010000024">
    <property type="protein sequence ID" value="KAK1158279.1"/>
    <property type="molecule type" value="Genomic_DNA"/>
</dbReference>
<feature type="compositionally biased region" description="Basic and acidic residues" evidence="2">
    <location>
        <begin position="393"/>
        <end position="408"/>
    </location>
</feature>
<feature type="compositionally biased region" description="Low complexity" evidence="2">
    <location>
        <begin position="418"/>
        <end position="436"/>
    </location>
</feature>
<dbReference type="InterPro" id="IPR029016">
    <property type="entry name" value="GAF-like_dom_sf"/>
</dbReference>
<sequence>MAASSSCDLSGSMQLASSERVPGGAEPDREGTGERAPPPGQGWKLTLDAQVHRKALELQQRKATELKREREAGQKLERRVAVDVLSSDWFTPDKQTAHTRAYLLEGLLPTLVPGLEKLLTEAGNRQLLEERAPGGQAGAEQEFNPINYLAQHLMRNHPKICPADPSHPYTRGLKQVLQRLKEEQVDLENNRLVQLKLQVRETREEQVRAERVRSQVGEMRKEALRAQFTEWSLEPDQTLQLRLVQNALRAFLEISSPDLSPESAGVQYDRELDSTDDAQQTLKQEHFEEYVFSFIAGLPTDDFEQFLLHLSLCAQDHRLEERRERWRRPFSQLFQDCDCAKTGFLDRRRVLSTLEGFYDGCDESVRVTLHNPRSWPVRDPGQLDSTIFWNDPSEAKEKEEGPAGETREPSPPITASTETEPANGEEGAGELGAPAGDEGRPPEERIEIEEADSDEPEEVALDLTTLGLEPDPESLGPHRGVSAFDHRALDLPQFLQLLDTFLGEAALDYVVQSLVGYLRVGYRETEQERLKRLEKTRKEAVLAQHRCALDALFEKCDNEGSGLLERGELERALSRYKEGAEGGAISRAWQCLGPPRPSLTRGDFHMLLQAVVSELPPEGGQEGGFDRLLQFLAESAERSLAERSRGAKRRKWLLQIHRAALTGGASLEPVYRAVFQTLHRDAEAHGNNKLISASIALLEGNERLRYTACTAEDAPYVLNKELTRDMAKGVSFTAMDDGKPVHVPRVRLHGNVQFWNTLRPDEERKGSFVAVPLRDPCGTAIGVLGVDTLREPQERNIFLRHEIDFYQGVGNMFSLAFQHVLSLKNILCIMDSATSWLYSRAPSVRIVTTYLMEPAGETGSDYTLRKMMVLDGQTGRSRLLASPARLRRRDHLFRDYLFKCCDSSEALSCVAYGQQRVAVPLRDPGGRALGVVDLSCGQQGALRPHERRDLQGMVRMVQAACCQLLRETSGLARPSRLLEAEGAGGEERVALLFLRFMLEDLRGCVRRLDHQSFAELKSYKDPPPVVHQVLRAVLLMLHPHWEETPEIDRWSQCRLKVNSDLVRKVLHFDPTARSVQVEREDLAACLAGIPRGEVWKHGSLPAEHLYNWVSVCLSLLEQAEKLRQSREPAPSNSDTLQKDPHPPSNRKELNATCCAVGATF</sequence>
<proteinExistence type="predicted"/>
<comment type="caution">
    <text evidence="4">The sequence shown here is derived from an EMBL/GenBank/DDBJ whole genome shotgun (WGS) entry which is preliminary data.</text>
</comment>
<name>A0AAD8CUS5_ACIOX</name>
<dbReference type="PANTHER" id="PTHR46788:SF1">
    <property type="entry name" value="EF-HAND CALCIUM-BINDING DOMAIN-CONTAINING PROTEIN 5"/>
    <property type="match status" value="1"/>
</dbReference>
<dbReference type="InterPro" id="IPR003018">
    <property type="entry name" value="GAF"/>
</dbReference>
<feature type="coiled-coil region" evidence="1">
    <location>
        <begin position="170"/>
        <end position="212"/>
    </location>
</feature>
<accession>A0AAD8CUS5</accession>
<dbReference type="SMART" id="SM00065">
    <property type="entry name" value="GAF"/>
    <property type="match status" value="1"/>
</dbReference>
<dbReference type="Proteomes" id="UP001230051">
    <property type="component" value="Unassembled WGS sequence"/>
</dbReference>
<dbReference type="SUPFAM" id="SSF55781">
    <property type="entry name" value="GAF domain-like"/>
    <property type="match status" value="1"/>
</dbReference>
<gene>
    <name evidence="4" type="primary">EFCAB5</name>
    <name evidence="4" type="ORF">AOXY_G23135</name>
</gene>
<feature type="domain" description="GAF" evidence="3">
    <location>
        <begin position="666"/>
        <end position="827"/>
    </location>
</feature>
<dbReference type="CDD" id="cd22968">
    <property type="entry name" value="DD_EFCAB5"/>
    <property type="match status" value="1"/>
</dbReference>
<evidence type="ECO:0000256" key="2">
    <source>
        <dbReference type="SAM" id="MobiDB-lite"/>
    </source>
</evidence>
<dbReference type="Gene3D" id="1.20.920.60">
    <property type="match status" value="1"/>
</dbReference>
<feature type="region of interest" description="Disordered" evidence="2">
    <location>
        <begin position="372"/>
        <end position="441"/>
    </location>
</feature>
<feature type="coiled-coil region" evidence="1">
    <location>
        <begin position="49"/>
        <end position="76"/>
    </location>
</feature>